<accession>A0A0L6ZF07</accession>
<comment type="caution">
    <text evidence="1">The sequence shown here is derived from an EMBL/GenBank/DDBJ whole genome shotgun (WGS) entry which is preliminary data.</text>
</comment>
<reference evidence="2" key="1">
    <citation type="submission" date="2015-08" db="EMBL/GenBank/DDBJ databases">
        <title>Genome sequence of the strict anaerobe Clostridium homopropionicum LuHBu1 (DSM 5847T).</title>
        <authorList>
            <person name="Poehlein A."/>
            <person name="Beck M."/>
            <person name="Schiel-Bengelsdorf B."/>
            <person name="Bengelsdorf F.R."/>
            <person name="Daniel R."/>
            <person name="Duerre P."/>
        </authorList>
    </citation>
    <scope>NUCLEOTIDE SEQUENCE [LARGE SCALE GENOMIC DNA]</scope>
    <source>
        <strain evidence="2">DSM 5847</strain>
    </source>
</reference>
<evidence type="ECO:0000313" key="2">
    <source>
        <dbReference type="Proteomes" id="UP000037043"/>
    </source>
</evidence>
<dbReference type="AlphaFoldDB" id="A0A0L6ZF07"/>
<protein>
    <submittedName>
        <fullName evidence="1">Uncharacterized protein</fullName>
    </submittedName>
</protein>
<gene>
    <name evidence="1" type="ORF">CLHOM_02080</name>
</gene>
<keyword evidence="2" id="KW-1185">Reference proteome</keyword>
<evidence type="ECO:0000313" key="1">
    <source>
        <dbReference type="EMBL" id="KOA21537.1"/>
    </source>
</evidence>
<name>A0A0L6ZF07_9CLOT</name>
<dbReference type="Proteomes" id="UP000037043">
    <property type="component" value="Unassembled WGS sequence"/>
</dbReference>
<dbReference type="PATRIC" id="fig|1121318.3.peg.207"/>
<dbReference type="RefSeq" id="WP_052219806.1">
    <property type="nucleotide sequence ID" value="NZ_LHUR01000005.1"/>
</dbReference>
<dbReference type="STRING" id="36844.SAMN04488501_10512"/>
<dbReference type="EMBL" id="LHUR01000005">
    <property type="protein sequence ID" value="KOA21537.1"/>
    <property type="molecule type" value="Genomic_DNA"/>
</dbReference>
<organism evidence="1 2">
    <name type="scientific">Clostridium homopropionicum DSM 5847</name>
    <dbReference type="NCBI Taxonomy" id="1121318"/>
    <lineage>
        <taxon>Bacteria</taxon>
        <taxon>Bacillati</taxon>
        <taxon>Bacillota</taxon>
        <taxon>Clostridia</taxon>
        <taxon>Eubacteriales</taxon>
        <taxon>Clostridiaceae</taxon>
        <taxon>Clostridium</taxon>
    </lineage>
</organism>
<sequence length="66" mass="7591">MSQNNIFYKNKLNDIPSAHPLDYRKGEVSNKVINEGVIKQKSEIESSVNGVVVREEDLDGIQFRWL</sequence>
<proteinExistence type="predicted"/>